<name>A0ABP0CAA2_9PEZI</name>
<feature type="compositionally biased region" description="Basic and acidic residues" evidence="1">
    <location>
        <begin position="56"/>
        <end position="71"/>
    </location>
</feature>
<feature type="region of interest" description="Disordered" evidence="1">
    <location>
        <begin position="40"/>
        <end position="82"/>
    </location>
</feature>
<dbReference type="Proteomes" id="UP001642405">
    <property type="component" value="Unassembled WGS sequence"/>
</dbReference>
<organism evidence="2 3">
    <name type="scientific">Sporothrix curviconia</name>
    <dbReference type="NCBI Taxonomy" id="1260050"/>
    <lineage>
        <taxon>Eukaryota</taxon>
        <taxon>Fungi</taxon>
        <taxon>Dikarya</taxon>
        <taxon>Ascomycota</taxon>
        <taxon>Pezizomycotina</taxon>
        <taxon>Sordariomycetes</taxon>
        <taxon>Sordariomycetidae</taxon>
        <taxon>Ophiostomatales</taxon>
        <taxon>Ophiostomataceae</taxon>
        <taxon>Sporothrix</taxon>
    </lineage>
</organism>
<keyword evidence="3" id="KW-1185">Reference proteome</keyword>
<evidence type="ECO:0000313" key="2">
    <source>
        <dbReference type="EMBL" id="CAK7228836.1"/>
    </source>
</evidence>
<evidence type="ECO:0000313" key="3">
    <source>
        <dbReference type="Proteomes" id="UP001642405"/>
    </source>
</evidence>
<dbReference type="EMBL" id="CAWUHB010000046">
    <property type="protein sequence ID" value="CAK7228836.1"/>
    <property type="molecule type" value="Genomic_DNA"/>
</dbReference>
<protein>
    <submittedName>
        <fullName evidence="2">Uncharacterized protein</fullName>
    </submittedName>
</protein>
<evidence type="ECO:0000256" key="1">
    <source>
        <dbReference type="SAM" id="MobiDB-lite"/>
    </source>
</evidence>
<comment type="caution">
    <text evidence="2">The sequence shown here is derived from an EMBL/GenBank/DDBJ whole genome shotgun (WGS) entry which is preliminary data.</text>
</comment>
<accession>A0ABP0CAA2</accession>
<reference evidence="2 3" key="1">
    <citation type="submission" date="2024-01" db="EMBL/GenBank/DDBJ databases">
        <authorList>
            <person name="Allen C."/>
            <person name="Tagirdzhanova G."/>
        </authorList>
    </citation>
    <scope>NUCLEOTIDE SEQUENCE [LARGE SCALE GENOMIC DNA]</scope>
</reference>
<proteinExistence type="predicted"/>
<sequence length="82" mass="8509">MGLSAAYVERGLLSAGTATRNLTIEEIANVFDKEKAGGLVAASNAPGGKQALYDGAGHEKHDTDAQPEQHEYQPAASRADVA</sequence>
<gene>
    <name evidence="2" type="ORF">SCUCBS95973_007013</name>
</gene>